<evidence type="ECO:0000256" key="8">
    <source>
        <dbReference type="ARBA" id="ARBA00022691"/>
    </source>
</evidence>
<evidence type="ECO:0000256" key="7">
    <source>
        <dbReference type="ARBA" id="ARBA00022679"/>
    </source>
</evidence>
<dbReference type="PANTHER" id="PTHR11579:SF0">
    <property type="entry name" value="PROTEIN-L-ISOASPARTATE(D-ASPARTATE) O-METHYLTRANSFERASE"/>
    <property type="match status" value="1"/>
</dbReference>
<dbReference type="EMBL" id="LMWL01000057">
    <property type="protein sequence ID" value="KUM92837.1"/>
    <property type="molecule type" value="Genomic_DNA"/>
</dbReference>
<evidence type="ECO:0000256" key="4">
    <source>
        <dbReference type="ARBA" id="ARBA00013346"/>
    </source>
</evidence>
<dbReference type="PANTHER" id="PTHR11579">
    <property type="entry name" value="PROTEIN-L-ISOASPARTATE O-METHYLTRANSFERASE"/>
    <property type="match status" value="1"/>
</dbReference>
<name>A0A101NH17_9ACTN</name>
<comment type="caution">
    <text evidence="12">The sequence shown here is derived from an EMBL/GenBank/DDBJ whole genome shotgun (WGS) entry which is preliminary data.</text>
</comment>
<proteinExistence type="inferred from homology"/>
<dbReference type="GO" id="GO:0004719">
    <property type="term" value="F:protein-L-isoaspartate (D-aspartate) O-methyltransferase activity"/>
    <property type="evidence" value="ECO:0007669"/>
    <property type="project" value="UniProtKB-EC"/>
</dbReference>
<evidence type="ECO:0000256" key="3">
    <source>
        <dbReference type="ARBA" id="ARBA00011890"/>
    </source>
</evidence>
<dbReference type="AlphaFoldDB" id="A0A101NH17"/>
<dbReference type="Pfam" id="PF01135">
    <property type="entry name" value="PCMT"/>
    <property type="match status" value="1"/>
</dbReference>
<dbReference type="STRING" id="67285.AQI88_30245"/>
<protein>
    <recommendedName>
        <fullName evidence="4">Protein-L-isoaspartate O-methyltransferase</fullName>
        <ecNumber evidence="3">2.1.1.77</ecNumber>
    </recommendedName>
    <alternativeName>
        <fullName evidence="11">L-isoaspartyl protein carboxyl methyltransferase</fullName>
    </alternativeName>
    <alternativeName>
        <fullName evidence="9">Protein L-isoaspartyl methyltransferase</fullName>
    </alternativeName>
    <alternativeName>
        <fullName evidence="10">Protein-beta-aspartate methyltransferase</fullName>
    </alternativeName>
</protein>
<accession>A0A101NH17</accession>
<dbReference type="Gene3D" id="3.40.50.150">
    <property type="entry name" value="Vaccinia Virus protein VP39"/>
    <property type="match status" value="1"/>
</dbReference>
<evidence type="ECO:0000256" key="11">
    <source>
        <dbReference type="ARBA" id="ARBA00031350"/>
    </source>
</evidence>
<keyword evidence="8" id="KW-0949">S-adenosyl-L-methionine</keyword>
<evidence type="ECO:0000313" key="13">
    <source>
        <dbReference type="Proteomes" id="UP000054241"/>
    </source>
</evidence>
<evidence type="ECO:0000256" key="5">
    <source>
        <dbReference type="ARBA" id="ARBA00022490"/>
    </source>
</evidence>
<comment type="similarity">
    <text evidence="2">Belongs to the methyltransferase superfamily. L-isoaspartyl/D-aspartyl protein methyltransferase family.</text>
</comment>
<reference evidence="12 13" key="1">
    <citation type="submission" date="2015-10" db="EMBL/GenBank/DDBJ databases">
        <title>Draft genome sequence of Streptomyces cellostaticus DSM 40189, type strain for the species Streptomyces cellostaticus.</title>
        <authorList>
            <person name="Ruckert C."/>
            <person name="Winkler A."/>
            <person name="Kalinowski J."/>
            <person name="Kampfer P."/>
            <person name="Glaeser S."/>
        </authorList>
    </citation>
    <scope>NUCLEOTIDE SEQUENCE [LARGE SCALE GENOMIC DNA]</scope>
    <source>
        <strain evidence="12 13">DSM 40189</strain>
    </source>
</reference>
<keyword evidence="6 12" id="KW-0489">Methyltransferase</keyword>
<dbReference type="GO" id="GO:0005737">
    <property type="term" value="C:cytoplasm"/>
    <property type="evidence" value="ECO:0007669"/>
    <property type="project" value="UniProtKB-SubCell"/>
</dbReference>
<evidence type="ECO:0000256" key="1">
    <source>
        <dbReference type="ARBA" id="ARBA00004496"/>
    </source>
</evidence>
<dbReference type="GO" id="GO:0032259">
    <property type="term" value="P:methylation"/>
    <property type="evidence" value="ECO:0007669"/>
    <property type="project" value="UniProtKB-KW"/>
</dbReference>
<dbReference type="OrthoDB" id="5143400at2"/>
<comment type="subcellular location">
    <subcellularLocation>
        <location evidence="1">Cytoplasm</location>
    </subcellularLocation>
</comment>
<evidence type="ECO:0000256" key="6">
    <source>
        <dbReference type="ARBA" id="ARBA00022603"/>
    </source>
</evidence>
<organism evidence="12 13">
    <name type="scientific">Streptomyces cellostaticus</name>
    <dbReference type="NCBI Taxonomy" id="67285"/>
    <lineage>
        <taxon>Bacteria</taxon>
        <taxon>Bacillati</taxon>
        <taxon>Actinomycetota</taxon>
        <taxon>Actinomycetes</taxon>
        <taxon>Kitasatosporales</taxon>
        <taxon>Streptomycetaceae</taxon>
        <taxon>Streptomyces</taxon>
    </lineage>
</organism>
<keyword evidence="7 12" id="KW-0808">Transferase</keyword>
<dbReference type="CDD" id="cd02440">
    <property type="entry name" value="AdoMet_MTases"/>
    <property type="match status" value="1"/>
</dbReference>
<evidence type="ECO:0000256" key="2">
    <source>
        <dbReference type="ARBA" id="ARBA00005369"/>
    </source>
</evidence>
<dbReference type="Proteomes" id="UP000054241">
    <property type="component" value="Unassembled WGS sequence"/>
</dbReference>
<evidence type="ECO:0000256" key="9">
    <source>
        <dbReference type="ARBA" id="ARBA00030757"/>
    </source>
</evidence>
<evidence type="ECO:0000313" key="12">
    <source>
        <dbReference type="EMBL" id="KUM92837.1"/>
    </source>
</evidence>
<sequence>MRAMSTEEQAAARGLLRAVSEELGPLGLELEAAFHRAPRHTFLPRLVWLDHEGDWTPCDRELEPARWLEAAYANASVVTQVNDGQDPEDGDLWPSSSASAPSIVFRMLRMLDLNPAHRVLEIGTGTGWNAGLLAALLGDENVTTMDVDPMLTDPAARSLKAVGLQPEVTAADGAGGFPPSAPYDRVIATCSVRRLPYAWVEQARPGGLILTPWETPWFCYGLLRLHVGGDGIASGRFSPHSAFMLMRGQRTDLRIYRDVVRDEHEPAESSTSLDPWIVAGQDAAAQFAVGLRLPDVWHAWHEQPDVPGVEVRLWLATTDATSWAAVDWDGTCGTDLYTVWQYGPRRLWDEVEAVYAWWTERGRPPVERFGLTVAPEGQRAWLEDPSRSWNV</sequence>
<keyword evidence="5" id="KW-0963">Cytoplasm</keyword>
<gene>
    <name evidence="12" type="ORF">AQI88_30245</name>
</gene>
<dbReference type="InterPro" id="IPR000682">
    <property type="entry name" value="PCMT"/>
</dbReference>
<dbReference type="InterPro" id="IPR029063">
    <property type="entry name" value="SAM-dependent_MTases_sf"/>
</dbReference>
<keyword evidence="13" id="KW-1185">Reference proteome</keyword>
<dbReference type="SUPFAM" id="SSF53335">
    <property type="entry name" value="S-adenosyl-L-methionine-dependent methyltransferases"/>
    <property type="match status" value="1"/>
</dbReference>
<evidence type="ECO:0000256" key="10">
    <source>
        <dbReference type="ARBA" id="ARBA00031323"/>
    </source>
</evidence>
<dbReference type="EC" id="2.1.1.77" evidence="3"/>